<evidence type="ECO:0000259" key="4">
    <source>
        <dbReference type="PROSITE" id="PS50055"/>
    </source>
</evidence>
<dbReference type="PROSITE" id="PS00383">
    <property type="entry name" value="TYR_PHOSPHATASE_1"/>
    <property type="match status" value="1"/>
</dbReference>
<organism evidence="6 7">
    <name type="scientific">Catenaria anguillulae PL171</name>
    <dbReference type="NCBI Taxonomy" id="765915"/>
    <lineage>
        <taxon>Eukaryota</taxon>
        <taxon>Fungi</taxon>
        <taxon>Fungi incertae sedis</taxon>
        <taxon>Blastocladiomycota</taxon>
        <taxon>Blastocladiomycetes</taxon>
        <taxon>Blastocladiales</taxon>
        <taxon>Catenariaceae</taxon>
        <taxon>Catenaria</taxon>
    </lineage>
</organism>
<dbReference type="AlphaFoldDB" id="A0A1Y2HSH7"/>
<dbReference type="GO" id="GO:0004725">
    <property type="term" value="F:protein tyrosine phosphatase activity"/>
    <property type="evidence" value="ECO:0007669"/>
    <property type="project" value="InterPro"/>
</dbReference>
<keyword evidence="1" id="KW-0378">Hydrolase</keyword>
<dbReference type="PROSITE" id="PS50056">
    <property type="entry name" value="TYR_PHOSPHATASE_2"/>
    <property type="match status" value="1"/>
</dbReference>
<dbReference type="FunFam" id="3.90.190.10:FF:000157">
    <property type="entry name" value="Protein-tyrosine phosphatase"/>
    <property type="match status" value="1"/>
</dbReference>
<keyword evidence="7" id="KW-1185">Reference proteome</keyword>
<dbReference type="InterPro" id="IPR000242">
    <property type="entry name" value="PTP_cat"/>
</dbReference>
<dbReference type="PROSITE" id="PS50055">
    <property type="entry name" value="TYR_PHOSPHATASE_PTP"/>
    <property type="match status" value="1"/>
</dbReference>
<comment type="caution">
    <text evidence="6">The sequence shown here is derived from an EMBL/GenBank/DDBJ whole genome shotgun (WGS) entry which is preliminary data.</text>
</comment>
<evidence type="ECO:0000259" key="5">
    <source>
        <dbReference type="PROSITE" id="PS50056"/>
    </source>
</evidence>
<reference evidence="6 7" key="1">
    <citation type="submission" date="2016-07" db="EMBL/GenBank/DDBJ databases">
        <title>Pervasive Adenine N6-methylation of Active Genes in Fungi.</title>
        <authorList>
            <consortium name="DOE Joint Genome Institute"/>
            <person name="Mondo S.J."/>
            <person name="Dannebaum R.O."/>
            <person name="Kuo R.C."/>
            <person name="Labutti K."/>
            <person name="Haridas S."/>
            <person name="Kuo A."/>
            <person name="Salamov A."/>
            <person name="Ahrendt S.R."/>
            <person name="Lipzen A."/>
            <person name="Sullivan W."/>
            <person name="Andreopoulos W.B."/>
            <person name="Clum A."/>
            <person name="Lindquist E."/>
            <person name="Daum C."/>
            <person name="Ramamoorthy G.K."/>
            <person name="Gryganskyi A."/>
            <person name="Culley D."/>
            <person name="Magnuson J.K."/>
            <person name="James T.Y."/>
            <person name="O'Malley M.A."/>
            <person name="Stajich J.E."/>
            <person name="Spatafora J.W."/>
            <person name="Visel A."/>
            <person name="Grigoriev I.V."/>
        </authorList>
    </citation>
    <scope>NUCLEOTIDE SEQUENCE [LARGE SCALE GENOMIC DNA]</scope>
    <source>
        <strain evidence="6 7">PL171</strain>
    </source>
</reference>
<name>A0A1Y2HSH7_9FUNG</name>
<feature type="domain" description="Tyrosine-protein phosphatase" evidence="3">
    <location>
        <begin position="111"/>
        <end position="280"/>
    </location>
</feature>
<dbReference type="PANTHER" id="PTHR23339">
    <property type="entry name" value="TYROSINE SPECIFIC PROTEIN PHOSPHATASE AND DUAL SPECIFICITY PROTEIN PHOSPHATASE"/>
    <property type="match status" value="1"/>
</dbReference>
<dbReference type="SUPFAM" id="SSF52799">
    <property type="entry name" value="(Phosphotyrosine protein) phosphatases II"/>
    <property type="match status" value="1"/>
</dbReference>
<gene>
    <name evidence="6" type="ORF">BCR44DRAFT_35790</name>
</gene>
<dbReference type="InterPro" id="IPR050561">
    <property type="entry name" value="PTP"/>
</dbReference>
<feature type="compositionally biased region" description="Low complexity" evidence="2">
    <location>
        <begin position="15"/>
        <end position="32"/>
    </location>
</feature>
<feature type="domain" description="Tyrosine specific protein phosphatases" evidence="5">
    <location>
        <begin position="198"/>
        <end position="266"/>
    </location>
</feature>
<sequence length="489" mass="52938">MPSSIQPQLPPPMDPAATAASSIATDSSPASPNGSTTSPTKISAALALIRRPVSPVLSAASSVVSMAATVPADIASRAGALNASTCTFCGGRNCKYCGPQPAGRPQAIPGLYSAWVTESILAMARPSAYLMQHGGVVEEMGAKGIRCIVNLQQPNEHPQCGWGVLPETGFAYNPEEWIKRGFYYYNFAWEDMNVPTMDQMLSIVKVVANEVASGRKVAVHCHAGLGRTGLAIACYLVYDMHMTAIDAVQLVRTNRPGAVQTPKQAGFVGEFEVAVNEMRAKVAMLPSNCGLYTVGEVMAAHRRLLHGLEARYTVHKFVYQTIKRIHTLGSGIPTADFSNILQQVIDGATSTEEIEQREQLIASFASTQQCTLIRSCTSLPVLLGVLTAWCLTFLKSAPLQLTFSLRLPVDFSDRSCSATRALTLELFRSLHPGTLEESEAGWHLFRLVLYLLTRDLLDAGEQERQRAFALRDQLRGMLATARPLAKVVD</sequence>
<evidence type="ECO:0000256" key="1">
    <source>
        <dbReference type="ARBA" id="ARBA00022801"/>
    </source>
</evidence>
<dbReference type="STRING" id="765915.A0A1Y2HSH7"/>
<dbReference type="InterPro" id="IPR016130">
    <property type="entry name" value="Tyr_Pase_AS"/>
</dbReference>
<dbReference type="PRINTS" id="PR00700">
    <property type="entry name" value="PRTYPHPHTASE"/>
</dbReference>
<dbReference type="OrthoDB" id="2017893at2759"/>
<dbReference type="SMART" id="SM00404">
    <property type="entry name" value="PTPc_motif"/>
    <property type="match status" value="1"/>
</dbReference>
<feature type="domain" description="Tyrosine-protein phosphatase" evidence="4">
    <location>
        <begin position="182"/>
        <end position="268"/>
    </location>
</feature>
<dbReference type="InterPro" id="IPR003595">
    <property type="entry name" value="Tyr_Pase_cat"/>
</dbReference>
<dbReference type="Proteomes" id="UP000193411">
    <property type="component" value="Unassembled WGS sequence"/>
</dbReference>
<dbReference type="Pfam" id="PF22785">
    <property type="entry name" value="Tc-R-P"/>
    <property type="match status" value="1"/>
</dbReference>
<evidence type="ECO:0000259" key="3">
    <source>
        <dbReference type="PROSITE" id="PS50054"/>
    </source>
</evidence>
<dbReference type="EMBL" id="MCFL01000012">
    <property type="protein sequence ID" value="ORZ37548.1"/>
    <property type="molecule type" value="Genomic_DNA"/>
</dbReference>
<evidence type="ECO:0000256" key="2">
    <source>
        <dbReference type="SAM" id="MobiDB-lite"/>
    </source>
</evidence>
<dbReference type="InterPro" id="IPR020422">
    <property type="entry name" value="TYR_PHOSPHATASE_DUAL_dom"/>
</dbReference>
<dbReference type="InterPro" id="IPR029021">
    <property type="entry name" value="Prot-tyrosine_phosphatase-like"/>
</dbReference>
<accession>A0A1Y2HSH7</accession>
<protein>
    <submittedName>
        <fullName evidence="6">Protein-tyrosine phosphatase-like protein</fullName>
    </submittedName>
</protein>
<feature type="region of interest" description="Disordered" evidence="2">
    <location>
        <begin position="1"/>
        <end position="38"/>
    </location>
</feature>
<dbReference type="Gene3D" id="3.90.190.10">
    <property type="entry name" value="Protein tyrosine phosphatase superfamily"/>
    <property type="match status" value="1"/>
</dbReference>
<dbReference type="SMART" id="SM00195">
    <property type="entry name" value="DSPc"/>
    <property type="match status" value="1"/>
</dbReference>
<proteinExistence type="predicted"/>
<dbReference type="InterPro" id="IPR000387">
    <property type="entry name" value="Tyr_Pase_dom"/>
</dbReference>
<evidence type="ECO:0000313" key="7">
    <source>
        <dbReference type="Proteomes" id="UP000193411"/>
    </source>
</evidence>
<dbReference type="PROSITE" id="PS50054">
    <property type="entry name" value="TYR_PHOSPHATASE_DUAL"/>
    <property type="match status" value="1"/>
</dbReference>
<evidence type="ECO:0000313" key="6">
    <source>
        <dbReference type="EMBL" id="ORZ37548.1"/>
    </source>
</evidence>